<keyword evidence="5 10" id="KW-0862">Zinc</keyword>
<dbReference type="InterPro" id="IPR006026">
    <property type="entry name" value="Peptidase_Metallo"/>
</dbReference>
<keyword evidence="7" id="KW-0865">Zymogen</keyword>
<dbReference type="InterPro" id="IPR001506">
    <property type="entry name" value="Peptidase_M12A"/>
</dbReference>
<feature type="chain" id="PRO_5034561712" description="Metalloendopeptidase" evidence="11">
    <location>
        <begin position="20"/>
        <end position="320"/>
    </location>
</feature>
<dbReference type="CDD" id="cd04280">
    <property type="entry name" value="ZnMc_astacin_like"/>
    <property type="match status" value="1"/>
</dbReference>
<keyword evidence="8" id="KW-1015">Disulfide bond</keyword>
<evidence type="ECO:0000256" key="7">
    <source>
        <dbReference type="ARBA" id="ARBA00023145"/>
    </source>
</evidence>
<dbReference type="InterPro" id="IPR034035">
    <property type="entry name" value="Astacin-like_dom"/>
</dbReference>
<keyword evidence="9" id="KW-0325">Glycoprotein</keyword>
<evidence type="ECO:0000256" key="8">
    <source>
        <dbReference type="ARBA" id="ARBA00023157"/>
    </source>
</evidence>
<feature type="binding site" evidence="10">
    <location>
        <position position="200"/>
    </location>
    <ligand>
        <name>Zn(2+)</name>
        <dbReference type="ChEBI" id="CHEBI:29105"/>
        <note>catalytic</note>
    </ligand>
</feature>
<feature type="active site" evidence="10">
    <location>
        <position position="191"/>
    </location>
</feature>
<evidence type="ECO:0000256" key="10">
    <source>
        <dbReference type="PROSITE-ProRule" id="PRU01211"/>
    </source>
</evidence>
<dbReference type="InterPro" id="IPR024079">
    <property type="entry name" value="MetalloPept_cat_dom_sf"/>
</dbReference>
<dbReference type="Pfam" id="PF01400">
    <property type="entry name" value="Astacin"/>
    <property type="match status" value="1"/>
</dbReference>
<feature type="signal peptide" evidence="11">
    <location>
        <begin position="1"/>
        <end position="19"/>
    </location>
</feature>
<evidence type="ECO:0000256" key="6">
    <source>
        <dbReference type="ARBA" id="ARBA00023049"/>
    </source>
</evidence>
<feature type="region of interest" description="Disordered" evidence="12">
    <location>
        <begin position="257"/>
        <end position="277"/>
    </location>
</feature>
<evidence type="ECO:0000256" key="2">
    <source>
        <dbReference type="ARBA" id="ARBA00022723"/>
    </source>
</evidence>
<accession>A0A8B8FLL7</accession>
<proteinExistence type="predicted"/>
<feature type="binding site" evidence="10">
    <location>
        <position position="190"/>
    </location>
    <ligand>
        <name>Zn(2+)</name>
        <dbReference type="ChEBI" id="CHEBI:29105"/>
        <note>catalytic</note>
    </ligand>
</feature>
<keyword evidence="3 11" id="KW-0732">Signal</keyword>
<organism evidence="14 15">
    <name type="scientific">Sipha flava</name>
    <name type="common">yellow sugarcane aphid</name>
    <dbReference type="NCBI Taxonomy" id="143950"/>
    <lineage>
        <taxon>Eukaryota</taxon>
        <taxon>Metazoa</taxon>
        <taxon>Ecdysozoa</taxon>
        <taxon>Arthropoda</taxon>
        <taxon>Hexapoda</taxon>
        <taxon>Insecta</taxon>
        <taxon>Pterygota</taxon>
        <taxon>Neoptera</taxon>
        <taxon>Paraneoptera</taxon>
        <taxon>Hemiptera</taxon>
        <taxon>Sternorrhyncha</taxon>
        <taxon>Aphidomorpha</taxon>
        <taxon>Aphidoidea</taxon>
        <taxon>Aphididae</taxon>
        <taxon>Sipha</taxon>
    </lineage>
</organism>
<gene>
    <name evidence="15" type="primary">LOC112684222</name>
</gene>
<keyword evidence="2 10" id="KW-0479">Metal-binding</keyword>
<dbReference type="PANTHER" id="PTHR10127">
    <property type="entry name" value="DISCOIDIN, CUB, EGF, LAMININ , AND ZINC METALLOPROTEASE DOMAIN CONTAINING"/>
    <property type="match status" value="1"/>
</dbReference>
<name>A0A8B8FLL7_9HEMI</name>
<dbReference type="OrthoDB" id="291007at2759"/>
<evidence type="ECO:0000256" key="4">
    <source>
        <dbReference type="ARBA" id="ARBA00022801"/>
    </source>
</evidence>
<evidence type="ECO:0000256" key="3">
    <source>
        <dbReference type="ARBA" id="ARBA00022729"/>
    </source>
</evidence>
<dbReference type="EC" id="3.4.24.-" evidence="11"/>
<evidence type="ECO:0000259" key="13">
    <source>
        <dbReference type="PROSITE" id="PS51864"/>
    </source>
</evidence>
<dbReference type="PRINTS" id="PR00480">
    <property type="entry name" value="ASTACIN"/>
</dbReference>
<dbReference type="GO" id="GO:0006508">
    <property type="term" value="P:proteolysis"/>
    <property type="evidence" value="ECO:0007669"/>
    <property type="project" value="UniProtKB-KW"/>
</dbReference>
<keyword evidence="1 10" id="KW-0645">Protease</keyword>
<sequence>MNMKLFLWFVTICLPLVMTQPVNLRAEEEENEVQDNGGESDLFNGLVHLGTAIFGTPDIKSGEAVSKWKETSQLNPEEMGEYAEGDILHPIGNSRNGLKATSSRWPKGVIPYEISPYFGANDRQMILSAIDDYKKLTCLKFTPRTSSDTDYIYFTNGNTGCWSSVGKIGGRQEVNLQSPGCLSKKGTVIHEMLHAAGFMHEQNRPDRDKYVTVNYGNIQSGRENNFEKAQSSLIDNQGIGYDYRSVMHYSANAFSKNGQPTIDPKSQGVSMGQREGLSRKDIQKIQKMYNCKSSNYLDSNSDSGTGNNVFGAVQSWLPFK</sequence>
<comment type="caution">
    <text evidence="10">Lacks conserved residue(s) required for the propagation of feature annotation.</text>
</comment>
<evidence type="ECO:0000256" key="12">
    <source>
        <dbReference type="SAM" id="MobiDB-lite"/>
    </source>
</evidence>
<dbReference type="Gene3D" id="3.40.390.10">
    <property type="entry name" value="Collagenase (Catalytic Domain)"/>
    <property type="match status" value="1"/>
</dbReference>
<evidence type="ECO:0000256" key="5">
    <source>
        <dbReference type="ARBA" id="ARBA00022833"/>
    </source>
</evidence>
<keyword evidence="14" id="KW-1185">Reference proteome</keyword>
<dbReference type="AlphaFoldDB" id="A0A8B8FLL7"/>
<dbReference type="SMART" id="SM00235">
    <property type="entry name" value="ZnMc"/>
    <property type="match status" value="1"/>
</dbReference>
<dbReference type="PANTHER" id="PTHR10127:SF780">
    <property type="entry name" value="METALLOENDOPEPTIDASE"/>
    <property type="match status" value="1"/>
</dbReference>
<evidence type="ECO:0000256" key="11">
    <source>
        <dbReference type="RuleBase" id="RU361183"/>
    </source>
</evidence>
<comment type="cofactor">
    <cofactor evidence="10 11">
        <name>Zn(2+)</name>
        <dbReference type="ChEBI" id="CHEBI:29105"/>
    </cofactor>
    <text evidence="10 11">Binds 1 zinc ion per subunit.</text>
</comment>
<reference evidence="15" key="1">
    <citation type="submission" date="2025-08" db="UniProtKB">
        <authorList>
            <consortium name="RefSeq"/>
        </authorList>
    </citation>
    <scope>IDENTIFICATION</scope>
    <source>
        <tissue evidence="15">Whole body</tissue>
    </source>
</reference>
<dbReference type="Proteomes" id="UP000694846">
    <property type="component" value="Unplaced"/>
</dbReference>
<dbReference type="GeneID" id="112684222"/>
<evidence type="ECO:0000256" key="1">
    <source>
        <dbReference type="ARBA" id="ARBA00022670"/>
    </source>
</evidence>
<dbReference type="GO" id="GO:0008270">
    <property type="term" value="F:zinc ion binding"/>
    <property type="evidence" value="ECO:0007669"/>
    <property type="project" value="UniProtKB-UniRule"/>
</dbReference>
<keyword evidence="6 10" id="KW-0482">Metalloprotease</keyword>
<evidence type="ECO:0000313" key="14">
    <source>
        <dbReference type="Proteomes" id="UP000694846"/>
    </source>
</evidence>
<evidence type="ECO:0000313" key="15">
    <source>
        <dbReference type="RefSeq" id="XP_025411391.1"/>
    </source>
</evidence>
<feature type="domain" description="Peptidase M12A" evidence="13">
    <location>
        <begin position="96"/>
        <end position="292"/>
    </location>
</feature>
<protein>
    <recommendedName>
        <fullName evidence="11">Metalloendopeptidase</fullName>
        <ecNumber evidence="11">3.4.24.-</ecNumber>
    </recommendedName>
</protein>
<dbReference type="FunFam" id="3.40.390.10:FF:000015">
    <property type="entry name" value="Meprin A subunit"/>
    <property type="match status" value="1"/>
</dbReference>
<feature type="binding site" evidence="10">
    <location>
        <position position="194"/>
    </location>
    <ligand>
        <name>Zn(2+)</name>
        <dbReference type="ChEBI" id="CHEBI:29105"/>
        <note>catalytic</note>
    </ligand>
</feature>
<evidence type="ECO:0000256" key="9">
    <source>
        <dbReference type="ARBA" id="ARBA00023180"/>
    </source>
</evidence>
<dbReference type="GO" id="GO:0004222">
    <property type="term" value="F:metalloendopeptidase activity"/>
    <property type="evidence" value="ECO:0007669"/>
    <property type="project" value="UniProtKB-UniRule"/>
</dbReference>
<dbReference type="PROSITE" id="PS51864">
    <property type="entry name" value="ASTACIN"/>
    <property type="match status" value="1"/>
</dbReference>
<dbReference type="SUPFAM" id="SSF55486">
    <property type="entry name" value="Metalloproteases ('zincins'), catalytic domain"/>
    <property type="match status" value="1"/>
</dbReference>
<dbReference type="RefSeq" id="XP_025411391.1">
    <property type="nucleotide sequence ID" value="XM_025555606.1"/>
</dbReference>
<keyword evidence="4 10" id="KW-0378">Hydrolase</keyword>